<evidence type="ECO:0000313" key="4">
    <source>
        <dbReference type="EMBL" id="CEK70269.1"/>
    </source>
</evidence>
<dbReference type="PROSITE" id="PS00615">
    <property type="entry name" value="C_TYPE_LECTIN_1"/>
    <property type="match status" value="1"/>
</dbReference>
<dbReference type="InterPro" id="IPR018378">
    <property type="entry name" value="C-type_lectin_CS"/>
</dbReference>
<dbReference type="PROSITE" id="PS50041">
    <property type="entry name" value="C_TYPE_LECTIN_2"/>
    <property type="match status" value="1"/>
</dbReference>
<keyword evidence="1" id="KW-1015">Disulfide bond</keyword>
<feature type="compositionally biased region" description="Basic residues" evidence="2">
    <location>
        <begin position="143"/>
        <end position="161"/>
    </location>
</feature>
<sequence length="178" mass="21395">DATNMGSCQQDWYEYDGRCYKPMDERLSWDESEDKSVKMFNGHLTSIRSVRQLQWLTEKMSNKGFWIGLNDKIGSGRWQYTNGDPVTMVNWQNIRPRDRRSSHKKNCIVVKKQSKWRNKHCDRFLSRYVCEAFPTKEPVINRPTRKPRRDHSRRHTRRQRVTHGSQIVDEGFLYYPHS</sequence>
<feature type="region of interest" description="Disordered" evidence="2">
    <location>
        <begin position="139"/>
        <end position="162"/>
    </location>
</feature>
<accession>A0A0B6ZNL8</accession>
<reference evidence="4" key="1">
    <citation type="submission" date="2014-12" db="EMBL/GenBank/DDBJ databases">
        <title>Insight into the proteome of Arion vulgaris.</title>
        <authorList>
            <person name="Aradska J."/>
            <person name="Bulat T."/>
            <person name="Smidak R."/>
            <person name="Sarate P."/>
            <person name="Gangsoo J."/>
            <person name="Sialana F."/>
            <person name="Bilban M."/>
            <person name="Lubec G."/>
        </authorList>
    </citation>
    <scope>NUCLEOTIDE SEQUENCE</scope>
    <source>
        <tissue evidence="4">Skin</tissue>
    </source>
</reference>
<dbReference type="InterPro" id="IPR016187">
    <property type="entry name" value="CTDL_fold"/>
</dbReference>
<dbReference type="SMART" id="SM00034">
    <property type="entry name" value="CLECT"/>
    <property type="match status" value="1"/>
</dbReference>
<dbReference type="SUPFAM" id="SSF56436">
    <property type="entry name" value="C-type lectin-like"/>
    <property type="match status" value="1"/>
</dbReference>
<dbReference type="PANTHER" id="PTHR22803">
    <property type="entry name" value="MANNOSE, PHOSPHOLIPASE, LECTIN RECEPTOR RELATED"/>
    <property type="match status" value="1"/>
</dbReference>
<feature type="non-terminal residue" evidence="4">
    <location>
        <position position="1"/>
    </location>
</feature>
<dbReference type="CDD" id="cd00037">
    <property type="entry name" value="CLECT"/>
    <property type="match status" value="1"/>
</dbReference>
<dbReference type="InterPro" id="IPR001304">
    <property type="entry name" value="C-type_lectin-like"/>
</dbReference>
<name>A0A0B6ZNL8_9EUPU</name>
<dbReference type="InterPro" id="IPR016186">
    <property type="entry name" value="C-type_lectin-like/link_sf"/>
</dbReference>
<dbReference type="Pfam" id="PF00059">
    <property type="entry name" value="Lectin_C"/>
    <property type="match status" value="1"/>
</dbReference>
<protein>
    <recommendedName>
        <fullName evidence="3">C-type lectin domain-containing protein</fullName>
    </recommendedName>
</protein>
<dbReference type="EMBL" id="HACG01023404">
    <property type="protein sequence ID" value="CEK70269.1"/>
    <property type="molecule type" value="Transcribed_RNA"/>
</dbReference>
<feature type="domain" description="C-type lectin" evidence="3">
    <location>
        <begin position="15"/>
        <end position="123"/>
    </location>
</feature>
<evidence type="ECO:0000259" key="3">
    <source>
        <dbReference type="PROSITE" id="PS50041"/>
    </source>
</evidence>
<dbReference type="Gene3D" id="3.10.100.10">
    <property type="entry name" value="Mannose-Binding Protein A, subunit A"/>
    <property type="match status" value="1"/>
</dbReference>
<evidence type="ECO:0000256" key="1">
    <source>
        <dbReference type="ARBA" id="ARBA00023157"/>
    </source>
</evidence>
<dbReference type="AlphaFoldDB" id="A0A0B6ZNL8"/>
<evidence type="ECO:0000256" key="2">
    <source>
        <dbReference type="SAM" id="MobiDB-lite"/>
    </source>
</evidence>
<organism evidence="4">
    <name type="scientific">Arion vulgaris</name>
    <dbReference type="NCBI Taxonomy" id="1028688"/>
    <lineage>
        <taxon>Eukaryota</taxon>
        <taxon>Metazoa</taxon>
        <taxon>Spiralia</taxon>
        <taxon>Lophotrochozoa</taxon>
        <taxon>Mollusca</taxon>
        <taxon>Gastropoda</taxon>
        <taxon>Heterobranchia</taxon>
        <taxon>Euthyneura</taxon>
        <taxon>Panpulmonata</taxon>
        <taxon>Eupulmonata</taxon>
        <taxon>Stylommatophora</taxon>
        <taxon>Helicina</taxon>
        <taxon>Arionoidea</taxon>
        <taxon>Arionidae</taxon>
        <taxon>Arion</taxon>
    </lineage>
</organism>
<dbReference type="InterPro" id="IPR050111">
    <property type="entry name" value="C-type_lectin/snaclec_domain"/>
</dbReference>
<proteinExistence type="predicted"/>
<gene>
    <name evidence="4" type="primary">ORF73488</name>
</gene>